<organism evidence="1">
    <name type="scientific">Arion vulgaris</name>
    <dbReference type="NCBI Taxonomy" id="1028688"/>
    <lineage>
        <taxon>Eukaryota</taxon>
        <taxon>Metazoa</taxon>
        <taxon>Spiralia</taxon>
        <taxon>Lophotrochozoa</taxon>
        <taxon>Mollusca</taxon>
        <taxon>Gastropoda</taxon>
        <taxon>Heterobranchia</taxon>
        <taxon>Euthyneura</taxon>
        <taxon>Panpulmonata</taxon>
        <taxon>Eupulmonata</taxon>
        <taxon>Stylommatophora</taxon>
        <taxon>Helicina</taxon>
        <taxon>Arionoidea</taxon>
        <taxon>Arionidae</taxon>
        <taxon>Arion</taxon>
    </lineage>
</organism>
<gene>
    <name evidence="1" type="primary">ORF147345</name>
    <name evidence="2" type="synonym">ORF147359</name>
    <name evidence="3" type="synonym">ORF147365</name>
</gene>
<evidence type="ECO:0000313" key="2">
    <source>
        <dbReference type="EMBL" id="CEK85305.1"/>
    </source>
</evidence>
<dbReference type="EMBL" id="HACG01038440">
    <property type="protein sequence ID" value="CEK85305.1"/>
    <property type="molecule type" value="Transcribed_RNA"/>
</dbReference>
<evidence type="ECO:0000313" key="3">
    <source>
        <dbReference type="EMBL" id="CEK85306.1"/>
    </source>
</evidence>
<sequence length="61" mass="6954">MTERSLLMKTWIEISKLPSTRHIVNPQIPLKSEVVRDNESKSSLQKSDRNAILGTMTCLNN</sequence>
<dbReference type="EMBL" id="HACG01038438">
    <property type="protein sequence ID" value="CEK85303.1"/>
    <property type="molecule type" value="Transcribed_RNA"/>
</dbReference>
<name>A0A0B7AWV1_9EUPU</name>
<evidence type="ECO:0000313" key="1">
    <source>
        <dbReference type="EMBL" id="CEK85303.1"/>
    </source>
</evidence>
<dbReference type="EMBL" id="HACG01038441">
    <property type="protein sequence ID" value="CEK85306.1"/>
    <property type="molecule type" value="Transcribed_RNA"/>
</dbReference>
<proteinExistence type="predicted"/>
<accession>A0A0B7AWV1</accession>
<reference evidence="1" key="1">
    <citation type="submission" date="2014-12" db="EMBL/GenBank/DDBJ databases">
        <title>Insight into the proteome of Arion vulgaris.</title>
        <authorList>
            <person name="Aradska J."/>
            <person name="Bulat T."/>
            <person name="Smidak R."/>
            <person name="Sarate P."/>
            <person name="Gangsoo J."/>
            <person name="Sialana F."/>
            <person name="Bilban M."/>
            <person name="Lubec G."/>
        </authorList>
    </citation>
    <scope>NUCLEOTIDE SEQUENCE</scope>
    <source>
        <tissue evidence="1">Skin</tissue>
    </source>
</reference>
<protein>
    <submittedName>
        <fullName evidence="1">Uncharacterized protein</fullName>
    </submittedName>
</protein>
<dbReference type="AlphaFoldDB" id="A0A0B7AWV1"/>